<evidence type="ECO:0000313" key="1">
    <source>
        <dbReference type="EMBL" id="GAA0304118.1"/>
    </source>
</evidence>
<gene>
    <name evidence="1" type="ORF">GCM10009066_17620</name>
</gene>
<organism evidence="1 2">
    <name type="scientific">Halarchaeum salinum</name>
    <dbReference type="NCBI Taxonomy" id="489912"/>
    <lineage>
        <taxon>Archaea</taxon>
        <taxon>Methanobacteriati</taxon>
        <taxon>Methanobacteriota</taxon>
        <taxon>Stenosarchaea group</taxon>
        <taxon>Halobacteria</taxon>
        <taxon>Halobacteriales</taxon>
        <taxon>Halobacteriaceae</taxon>
    </lineage>
</organism>
<protein>
    <submittedName>
        <fullName evidence="1">Uncharacterized protein</fullName>
    </submittedName>
</protein>
<keyword evidence="2" id="KW-1185">Reference proteome</keyword>
<sequence length="134" mass="14966">MGECVRCGTFTDLPAEGDYQYCEDCRERFAEIETNGVVIEQSDGGYHVYAMSEADIDGGWEDSQVAALARGKHIADDLGVAALFKYEETGSWWVLSEYLRAHPSIRGDVVERLARVPDNGDESLLDRLKSVFRP</sequence>
<dbReference type="AlphaFoldDB" id="A0AAV3S933"/>
<comment type="caution">
    <text evidence="1">The sequence shown here is derived from an EMBL/GenBank/DDBJ whole genome shotgun (WGS) entry which is preliminary data.</text>
</comment>
<accession>A0AAV3S933</accession>
<proteinExistence type="predicted"/>
<name>A0AAV3S933_9EURY</name>
<evidence type="ECO:0000313" key="2">
    <source>
        <dbReference type="Proteomes" id="UP001500837"/>
    </source>
</evidence>
<dbReference type="Proteomes" id="UP001500837">
    <property type="component" value="Unassembled WGS sequence"/>
</dbReference>
<reference evidence="1 2" key="1">
    <citation type="journal article" date="2019" name="Int. J. Syst. Evol. Microbiol.">
        <title>The Global Catalogue of Microorganisms (GCM) 10K type strain sequencing project: providing services to taxonomists for standard genome sequencing and annotation.</title>
        <authorList>
            <consortium name="The Broad Institute Genomics Platform"/>
            <consortium name="The Broad Institute Genome Sequencing Center for Infectious Disease"/>
            <person name="Wu L."/>
            <person name="Ma J."/>
        </authorList>
    </citation>
    <scope>NUCLEOTIDE SEQUENCE [LARGE SCALE GENOMIC DNA]</scope>
    <source>
        <strain evidence="1 2">JCM 16330</strain>
    </source>
</reference>
<dbReference type="EMBL" id="BAAABL010000051">
    <property type="protein sequence ID" value="GAA0304118.1"/>
    <property type="molecule type" value="Genomic_DNA"/>
</dbReference>
<dbReference type="RefSeq" id="WP_211313071.1">
    <property type="nucleotide sequence ID" value="NZ_BAAABL010000051.1"/>
</dbReference>